<dbReference type="InterPro" id="IPR021683">
    <property type="entry name" value="DUF3267"/>
</dbReference>
<dbReference type="Pfam" id="PF11667">
    <property type="entry name" value="DUF3267"/>
    <property type="match status" value="1"/>
</dbReference>
<feature type="transmembrane region" description="Helical" evidence="1">
    <location>
        <begin position="34"/>
        <end position="50"/>
    </location>
</feature>
<keyword evidence="1" id="KW-1133">Transmembrane helix</keyword>
<accession>A0ABW3U0M5</accession>
<feature type="transmembrane region" description="Helical" evidence="1">
    <location>
        <begin position="109"/>
        <end position="132"/>
    </location>
</feature>
<evidence type="ECO:0000256" key="1">
    <source>
        <dbReference type="SAM" id="Phobius"/>
    </source>
</evidence>
<feature type="transmembrane region" description="Helical" evidence="1">
    <location>
        <begin position="62"/>
        <end position="82"/>
    </location>
</feature>
<keyword evidence="1" id="KW-0812">Transmembrane</keyword>
<feature type="transmembrane region" description="Helical" evidence="1">
    <location>
        <begin position="138"/>
        <end position="162"/>
    </location>
</feature>
<dbReference type="EMBL" id="JBHTLT010000119">
    <property type="protein sequence ID" value="MFD1206287.1"/>
    <property type="molecule type" value="Genomic_DNA"/>
</dbReference>
<dbReference type="Proteomes" id="UP001597231">
    <property type="component" value="Unassembled WGS sequence"/>
</dbReference>
<keyword evidence="1" id="KW-0472">Membrane</keyword>
<dbReference type="RefSeq" id="WP_381481795.1">
    <property type="nucleotide sequence ID" value="NZ_JBHTLT010000119.1"/>
</dbReference>
<reference evidence="3" key="1">
    <citation type="journal article" date="2019" name="Int. J. Syst. Evol. Microbiol.">
        <title>The Global Catalogue of Microorganisms (GCM) 10K type strain sequencing project: providing services to taxonomists for standard genome sequencing and annotation.</title>
        <authorList>
            <consortium name="The Broad Institute Genomics Platform"/>
            <consortium name="The Broad Institute Genome Sequencing Center for Infectious Disease"/>
            <person name="Wu L."/>
            <person name="Ma J."/>
        </authorList>
    </citation>
    <scope>NUCLEOTIDE SEQUENCE [LARGE SCALE GENOMIC DNA]</scope>
    <source>
        <strain evidence="3">CCUG 53915</strain>
    </source>
</reference>
<evidence type="ECO:0000313" key="3">
    <source>
        <dbReference type="Proteomes" id="UP001597231"/>
    </source>
</evidence>
<gene>
    <name evidence="2" type="ORF">ACFQ38_14405</name>
</gene>
<organism evidence="2 3">
    <name type="scientific">Sporosarcina contaminans</name>
    <dbReference type="NCBI Taxonomy" id="633403"/>
    <lineage>
        <taxon>Bacteria</taxon>
        <taxon>Bacillati</taxon>
        <taxon>Bacillota</taxon>
        <taxon>Bacilli</taxon>
        <taxon>Bacillales</taxon>
        <taxon>Caryophanaceae</taxon>
        <taxon>Sporosarcina</taxon>
    </lineage>
</organism>
<comment type="caution">
    <text evidence="2">The sequence shown here is derived from an EMBL/GenBank/DDBJ whole genome shotgun (WGS) entry which is preliminary data.</text>
</comment>
<protein>
    <submittedName>
        <fullName evidence="2">DUF3267 domain-containing protein</fullName>
    </submittedName>
</protein>
<name>A0ABW3U0M5_9BACL</name>
<sequence length="178" mass="21073">MILWFRHLPQPTLDLSKWKPFIQHTWFRKHYMKFVYLLMAAFFFVPYWIFEGSFEPLSNLPLLLIIVLAFVTHEALHMVVINKKGDMSLTFRGIYFWLHTNAVLSKKRFWIFMSLPFIGLTCIPAIASFFVIGDLKALLLFISWFNLIISASDILNSFLILIKPKHSIFCRGYYRVKS</sequence>
<keyword evidence="3" id="KW-1185">Reference proteome</keyword>
<proteinExistence type="predicted"/>
<evidence type="ECO:0000313" key="2">
    <source>
        <dbReference type="EMBL" id="MFD1206287.1"/>
    </source>
</evidence>